<comment type="caution">
    <text evidence="1">The sequence shown here is derived from an EMBL/GenBank/DDBJ whole genome shotgun (WGS) entry which is preliminary data.</text>
</comment>
<name>A0ACB8TYB4_9APHY</name>
<keyword evidence="2" id="KW-1185">Reference proteome</keyword>
<dbReference type="EMBL" id="MU274920">
    <property type="protein sequence ID" value="KAI0087062.1"/>
    <property type="molecule type" value="Genomic_DNA"/>
</dbReference>
<protein>
    <submittedName>
        <fullName evidence="1">Uncharacterized protein</fullName>
    </submittedName>
</protein>
<dbReference type="Proteomes" id="UP001055072">
    <property type="component" value="Unassembled WGS sequence"/>
</dbReference>
<gene>
    <name evidence="1" type="ORF">BDY19DRAFT_325017</name>
</gene>
<evidence type="ECO:0000313" key="1">
    <source>
        <dbReference type="EMBL" id="KAI0087062.1"/>
    </source>
</evidence>
<organism evidence="1 2">
    <name type="scientific">Irpex rosettiformis</name>
    <dbReference type="NCBI Taxonomy" id="378272"/>
    <lineage>
        <taxon>Eukaryota</taxon>
        <taxon>Fungi</taxon>
        <taxon>Dikarya</taxon>
        <taxon>Basidiomycota</taxon>
        <taxon>Agaricomycotina</taxon>
        <taxon>Agaricomycetes</taxon>
        <taxon>Polyporales</taxon>
        <taxon>Irpicaceae</taxon>
        <taxon>Irpex</taxon>
    </lineage>
</organism>
<proteinExistence type="predicted"/>
<accession>A0ACB8TYB4</accession>
<sequence length="215" mass="23750">MSFIPGHDAVASASASGRGRCTHVRWSRCPEFLLPTTRRGHLLMATNSHMLTEHAVMQPPQYLIGALRLEYRRVHPKCTNICRIDLLVRSATIQTAYHVHHMKKDLCLQRLATASARHAKLALDPGNSILGYAPTPVSVLPVRGTDNLELLPLPARKARLSYHSSLGQTYRRLVEDPSDISNTHSLAVTSSKRTDAPPVCNEHSSAVRHSHVGHS</sequence>
<evidence type="ECO:0000313" key="2">
    <source>
        <dbReference type="Proteomes" id="UP001055072"/>
    </source>
</evidence>
<reference evidence="1" key="1">
    <citation type="journal article" date="2021" name="Environ. Microbiol.">
        <title>Gene family expansions and transcriptome signatures uncover fungal adaptations to wood decay.</title>
        <authorList>
            <person name="Hage H."/>
            <person name="Miyauchi S."/>
            <person name="Viragh M."/>
            <person name="Drula E."/>
            <person name="Min B."/>
            <person name="Chaduli D."/>
            <person name="Navarro D."/>
            <person name="Favel A."/>
            <person name="Norest M."/>
            <person name="Lesage-Meessen L."/>
            <person name="Balint B."/>
            <person name="Merenyi Z."/>
            <person name="de Eugenio L."/>
            <person name="Morin E."/>
            <person name="Martinez A.T."/>
            <person name="Baldrian P."/>
            <person name="Stursova M."/>
            <person name="Martinez M.J."/>
            <person name="Novotny C."/>
            <person name="Magnuson J.K."/>
            <person name="Spatafora J.W."/>
            <person name="Maurice S."/>
            <person name="Pangilinan J."/>
            <person name="Andreopoulos W."/>
            <person name="LaButti K."/>
            <person name="Hundley H."/>
            <person name="Na H."/>
            <person name="Kuo A."/>
            <person name="Barry K."/>
            <person name="Lipzen A."/>
            <person name="Henrissat B."/>
            <person name="Riley R."/>
            <person name="Ahrendt S."/>
            <person name="Nagy L.G."/>
            <person name="Grigoriev I.V."/>
            <person name="Martin F."/>
            <person name="Rosso M.N."/>
        </authorList>
    </citation>
    <scope>NUCLEOTIDE SEQUENCE</scope>
    <source>
        <strain evidence="1">CBS 384.51</strain>
    </source>
</reference>